<sequence>MKNLLFSILGLLLSLSNSYSQASFQNQDISIQWECNPKMSQRQGSNVYYTCNYQKAGQVYIFSISVIDLSKDLTQFSSTRETYISSFLANIKEGVLSSGGRLISTGKILSQNSVQYVSTARVDSELTMKECTAAFILGKNAYLINLSGNVVNPKVESEFLNLVKSIKSN</sequence>
<dbReference type="AlphaFoldDB" id="A0A1G6SAV5"/>
<evidence type="ECO:0000256" key="1">
    <source>
        <dbReference type="SAM" id="SignalP"/>
    </source>
</evidence>
<dbReference type="OrthoDB" id="827933at2"/>
<evidence type="ECO:0000313" key="2">
    <source>
        <dbReference type="EMBL" id="SDD13774.1"/>
    </source>
</evidence>
<dbReference type="RefSeq" id="WP_087939351.1">
    <property type="nucleotide sequence ID" value="NZ_FNAC01000016.1"/>
</dbReference>
<proteinExistence type="predicted"/>
<dbReference type="EMBL" id="FNAC01000016">
    <property type="protein sequence ID" value="SDD13774.1"/>
    <property type="molecule type" value="Genomic_DNA"/>
</dbReference>
<evidence type="ECO:0000313" key="3">
    <source>
        <dbReference type="Proteomes" id="UP000199060"/>
    </source>
</evidence>
<feature type="chain" id="PRO_5011591419" evidence="1">
    <location>
        <begin position="23"/>
        <end position="169"/>
    </location>
</feature>
<keyword evidence="1" id="KW-0732">Signal</keyword>
<reference evidence="3" key="1">
    <citation type="submission" date="2016-10" db="EMBL/GenBank/DDBJ databases">
        <authorList>
            <person name="Varghese N."/>
            <person name="Submissions S."/>
        </authorList>
    </citation>
    <scope>NUCLEOTIDE SEQUENCE [LARGE SCALE GENOMIC DNA]</scope>
    <source>
        <strain evidence="3">DSM 23095</strain>
    </source>
</reference>
<protein>
    <submittedName>
        <fullName evidence="2">Uncharacterized protein</fullName>
    </submittedName>
</protein>
<name>A0A1G6SAV5_9BACT</name>
<accession>A0A1G6SAV5</accession>
<dbReference type="Proteomes" id="UP000199060">
    <property type="component" value="Unassembled WGS sequence"/>
</dbReference>
<dbReference type="STRING" id="686796.SAMN04488104_101626"/>
<organism evidence="2 3">
    <name type="scientific">Algoriphagus faecimaris</name>
    <dbReference type="NCBI Taxonomy" id="686796"/>
    <lineage>
        <taxon>Bacteria</taxon>
        <taxon>Pseudomonadati</taxon>
        <taxon>Bacteroidota</taxon>
        <taxon>Cytophagia</taxon>
        <taxon>Cytophagales</taxon>
        <taxon>Cyclobacteriaceae</taxon>
        <taxon>Algoriphagus</taxon>
    </lineage>
</organism>
<feature type="signal peptide" evidence="1">
    <location>
        <begin position="1"/>
        <end position="22"/>
    </location>
</feature>
<keyword evidence="3" id="KW-1185">Reference proteome</keyword>
<gene>
    <name evidence="2" type="ORF">SAMN04488104_101626</name>
</gene>